<dbReference type="Proteomes" id="UP001162905">
    <property type="component" value="Unassembled WGS sequence"/>
</dbReference>
<keyword evidence="2" id="KW-0238">DNA-binding</keyword>
<keyword evidence="6" id="KW-1185">Reference proteome</keyword>
<comment type="caution">
    <text evidence="5">The sequence shown here is derived from an EMBL/GenBank/DDBJ whole genome shotgun (WGS) entry which is preliminary data.</text>
</comment>
<reference evidence="5" key="1">
    <citation type="submission" date="2022-01" db="EMBL/GenBank/DDBJ databases">
        <title>Pseudomonas sp. nov. isolated from Antarctic regolith.</title>
        <authorList>
            <person name="Novakova D."/>
            <person name="Sedlar K."/>
        </authorList>
    </citation>
    <scope>NUCLEOTIDE SEQUENCE</scope>
    <source>
        <strain evidence="5">P2647</strain>
    </source>
</reference>
<accession>A0ABS9I4Q4</accession>
<dbReference type="SUPFAM" id="SSF52317">
    <property type="entry name" value="Class I glutamine amidotransferase-like"/>
    <property type="match status" value="1"/>
</dbReference>
<dbReference type="SMART" id="SM00342">
    <property type="entry name" value="HTH_ARAC"/>
    <property type="match status" value="1"/>
</dbReference>
<dbReference type="Pfam" id="PF12833">
    <property type="entry name" value="HTH_18"/>
    <property type="match status" value="1"/>
</dbReference>
<organism evidence="5 6">
    <name type="scientific">Pseudomonas petrae</name>
    <dbReference type="NCBI Taxonomy" id="2912190"/>
    <lineage>
        <taxon>Bacteria</taxon>
        <taxon>Pseudomonadati</taxon>
        <taxon>Pseudomonadota</taxon>
        <taxon>Gammaproteobacteria</taxon>
        <taxon>Pseudomonadales</taxon>
        <taxon>Pseudomonadaceae</taxon>
        <taxon>Pseudomonas</taxon>
    </lineage>
</organism>
<dbReference type="CDD" id="cd03137">
    <property type="entry name" value="GATase1_AraC_1"/>
    <property type="match status" value="1"/>
</dbReference>
<protein>
    <submittedName>
        <fullName evidence="5">AraC family transcriptional regulator</fullName>
    </submittedName>
</protein>
<dbReference type="InterPro" id="IPR029062">
    <property type="entry name" value="Class_I_gatase-like"/>
</dbReference>
<dbReference type="PANTHER" id="PTHR43130">
    <property type="entry name" value="ARAC-FAMILY TRANSCRIPTIONAL REGULATOR"/>
    <property type="match status" value="1"/>
</dbReference>
<dbReference type="SUPFAM" id="SSF46689">
    <property type="entry name" value="Homeodomain-like"/>
    <property type="match status" value="2"/>
</dbReference>
<proteinExistence type="predicted"/>
<evidence type="ECO:0000313" key="6">
    <source>
        <dbReference type="Proteomes" id="UP001162905"/>
    </source>
</evidence>
<name>A0ABS9I4Q4_9PSED</name>
<sequence length="315" mass="33962">MHRVVIVAQPNVVSFDLSIPYEVFARSALPSGAPAYDVRVCAERSYVETQGFGLTVKWGLEELENADTIMIPGTDDCSAPVSVALISALQKAKARGTRIASICSGSFTLAASEILDGLRATTHWRAASDLARLFPNVNVDPNVLFVDNGQILTSAGAAAGLDLCLHMVRCDFGAAVAAAAARLAVVSLEREGGQAQFIVHHAPETNLALSPLLAWLDKNLDQPLSLQTIALQGAMSTRTLSRRFSQILGVTPLQWLSHARVRRAQTLLETTRYSVEQIASTVGFGSSTTLRERFQQQLGISPQRYRRGFNLTDGG</sequence>
<dbReference type="PROSITE" id="PS01124">
    <property type="entry name" value="HTH_ARAC_FAMILY_2"/>
    <property type="match status" value="1"/>
</dbReference>
<evidence type="ECO:0000256" key="2">
    <source>
        <dbReference type="ARBA" id="ARBA00023125"/>
    </source>
</evidence>
<dbReference type="InterPro" id="IPR052158">
    <property type="entry name" value="INH-QAR"/>
</dbReference>
<keyword evidence="1" id="KW-0805">Transcription regulation</keyword>
<gene>
    <name evidence="5" type="ORF">L4G47_11155</name>
</gene>
<feature type="domain" description="HTH araC/xylS-type" evidence="4">
    <location>
        <begin position="210"/>
        <end position="308"/>
    </location>
</feature>
<dbReference type="Gene3D" id="1.10.10.60">
    <property type="entry name" value="Homeodomain-like"/>
    <property type="match status" value="1"/>
</dbReference>
<evidence type="ECO:0000259" key="4">
    <source>
        <dbReference type="PROSITE" id="PS01124"/>
    </source>
</evidence>
<keyword evidence="3" id="KW-0804">Transcription</keyword>
<dbReference type="Pfam" id="PF01965">
    <property type="entry name" value="DJ-1_PfpI"/>
    <property type="match status" value="1"/>
</dbReference>
<dbReference type="EMBL" id="JAKJXH010000009">
    <property type="protein sequence ID" value="MCF7542782.1"/>
    <property type="molecule type" value="Genomic_DNA"/>
</dbReference>
<evidence type="ECO:0000256" key="3">
    <source>
        <dbReference type="ARBA" id="ARBA00023163"/>
    </source>
</evidence>
<dbReference type="PANTHER" id="PTHR43130:SF3">
    <property type="entry name" value="HTH-TYPE TRANSCRIPTIONAL REGULATOR RV1931C"/>
    <property type="match status" value="1"/>
</dbReference>
<dbReference type="InterPro" id="IPR018060">
    <property type="entry name" value="HTH_AraC"/>
</dbReference>
<dbReference type="PROSITE" id="PS00041">
    <property type="entry name" value="HTH_ARAC_FAMILY_1"/>
    <property type="match status" value="1"/>
</dbReference>
<dbReference type="Gene3D" id="3.40.50.880">
    <property type="match status" value="1"/>
</dbReference>
<dbReference type="InterPro" id="IPR009057">
    <property type="entry name" value="Homeodomain-like_sf"/>
</dbReference>
<evidence type="ECO:0000313" key="5">
    <source>
        <dbReference type="EMBL" id="MCF7542782.1"/>
    </source>
</evidence>
<dbReference type="InterPro" id="IPR018062">
    <property type="entry name" value="HTH_AraC-typ_CS"/>
</dbReference>
<dbReference type="InterPro" id="IPR002818">
    <property type="entry name" value="DJ-1/PfpI"/>
</dbReference>
<evidence type="ECO:0000256" key="1">
    <source>
        <dbReference type="ARBA" id="ARBA00023015"/>
    </source>
</evidence>
<dbReference type="RefSeq" id="WP_237252094.1">
    <property type="nucleotide sequence ID" value="NZ_JAKJXF010000001.1"/>
</dbReference>